<dbReference type="VEuPathDB" id="VectorBase:GPAI008706"/>
<dbReference type="AlphaFoldDB" id="A0A1A9ZAJ2"/>
<sequence>MATCNAHIPTKCIASPSNNQQQVSSVCHKYPLEHMHTRFKCLPMVDWSVDSLLGRLLGYREGLSHKYCVQSGVNANTCETSLAYTLLRRISGDTSLISVINALYLIWYLIVKTAFRHTIRETLTEII</sequence>
<keyword evidence="1" id="KW-0472">Membrane</keyword>
<dbReference type="EnsemblMetazoa" id="GPAI008706-RA">
    <property type="protein sequence ID" value="GPAI008706-PA"/>
    <property type="gene ID" value="GPAI008706"/>
</dbReference>
<evidence type="ECO:0000313" key="3">
    <source>
        <dbReference type="Proteomes" id="UP000092445"/>
    </source>
</evidence>
<dbReference type="Proteomes" id="UP000092445">
    <property type="component" value="Unassembled WGS sequence"/>
</dbReference>
<protein>
    <submittedName>
        <fullName evidence="2">Uncharacterized protein</fullName>
    </submittedName>
</protein>
<name>A0A1A9ZAJ2_GLOPL</name>
<evidence type="ECO:0000256" key="1">
    <source>
        <dbReference type="SAM" id="Phobius"/>
    </source>
</evidence>
<reference evidence="2" key="2">
    <citation type="submission" date="2020-05" db="UniProtKB">
        <authorList>
            <consortium name="EnsemblMetazoa"/>
        </authorList>
    </citation>
    <scope>IDENTIFICATION</scope>
    <source>
        <strain evidence="2">IAEA</strain>
    </source>
</reference>
<feature type="transmembrane region" description="Helical" evidence="1">
    <location>
        <begin position="94"/>
        <end position="111"/>
    </location>
</feature>
<keyword evidence="1" id="KW-1133">Transmembrane helix</keyword>
<proteinExistence type="predicted"/>
<keyword evidence="3" id="KW-1185">Reference proteome</keyword>
<reference evidence="3" key="1">
    <citation type="submission" date="2014-03" db="EMBL/GenBank/DDBJ databases">
        <authorList>
            <person name="Aksoy S."/>
            <person name="Warren W."/>
            <person name="Wilson R.K."/>
        </authorList>
    </citation>
    <scope>NUCLEOTIDE SEQUENCE [LARGE SCALE GENOMIC DNA]</scope>
    <source>
        <strain evidence="3">IAEA</strain>
    </source>
</reference>
<organism evidence="2 3">
    <name type="scientific">Glossina pallidipes</name>
    <name type="common">Tsetse fly</name>
    <dbReference type="NCBI Taxonomy" id="7398"/>
    <lineage>
        <taxon>Eukaryota</taxon>
        <taxon>Metazoa</taxon>
        <taxon>Ecdysozoa</taxon>
        <taxon>Arthropoda</taxon>
        <taxon>Hexapoda</taxon>
        <taxon>Insecta</taxon>
        <taxon>Pterygota</taxon>
        <taxon>Neoptera</taxon>
        <taxon>Endopterygota</taxon>
        <taxon>Diptera</taxon>
        <taxon>Brachycera</taxon>
        <taxon>Muscomorpha</taxon>
        <taxon>Hippoboscoidea</taxon>
        <taxon>Glossinidae</taxon>
        <taxon>Glossina</taxon>
    </lineage>
</organism>
<keyword evidence="1" id="KW-0812">Transmembrane</keyword>
<accession>A0A1A9ZAJ2</accession>
<evidence type="ECO:0000313" key="2">
    <source>
        <dbReference type="EnsemblMetazoa" id="GPAI008706-PA"/>
    </source>
</evidence>